<dbReference type="PANTHER" id="PTHR11071">
    <property type="entry name" value="PEPTIDYL-PROLYL CIS-TRANS ISOMERASE"/>
    <property type="match status" value="1"/>
</dbReference>
<dbReference type="EMBL" id="CDMZ01000871">
    <property type="protein sequence ID" value="CEM23038.1"/>
    <property type="molecule type" value="Genomic_DNA"/>
</dbReference>
<evidence type="ECO:0000313" key="6">
    <source>
        <dbReference type="EMBL" id="CEM23038.1"/>
    </source>
</evidence>
<dbReference type="SUPFAM" id="SSF50891">
    <property type="entry name" value="Cyclophilin-like"/>
    <property type="match status" value="1"/>
</dbReference>
<comment type="function">
    <text evidence="4">PPIases accelerate the folding of proteins. It catalyzes the cis-trans isomerization of proline imidic peptide bonds in oligopeptides.</text>
</comment>
<dbReference type="AlphaFoldDB" id="A0A0G4G3V1"/>
<gene>
    <name evidence="6" type="ORF">Cvel_4154</name>
</gene>
<dbReference type="VEuPathDB" id="CryptoDB:Cvel_4154"/>
<dbReference type="PRINTS" id="PR00153">
    <property type="entry name" value="CSAPPISMRASE"/>
</dbReference>
<evidence type="ECO:0000256" key="2">
    <source>
        <dbReference type="ARBA" id="ARBA00023110"/>
    </source>
</evidence>
<keyword evidence="2 4" id="KW-0697">Rotamase</keyword>
<evidence type="ECO:0000259" key="5">
    <source>
        <dbReference type="PROSITE" id="PS50072"/>
    </source>
</evidence>
<keyword evidence="3 4" id="KW-0413">Isomerase</keyword>
<dbReference type="PhylomeDB" id="A0A0G4G3V1"/>
<comment type="similarity">
    <text evidence="4">Belongs to the cyclophilin-type PPIase family.</text>
</comment>
<dbReference type="PROSITE" id="PS50072">
    <property type="entry name" value="CSA_PPIASE_2"/>
    <property type="match status" value="1"/>
</dbReference>
<dbReference type="GO" id="GO:0016018">
    <property type="term" value="F:cyclosporin A binding"/>
    <property type="evidence" value="ECO:0007669"/>
    <property type="project" value="TreeGrafter"/>
</dbReference>
<name>A0A0G4G3V1_9ALVE</name>
<dbReference type="GO" id="GO:0005737">
    <property type="term" value="C:cytoplasm"/>
    <property type="evidence" value="ECO:0007669"/>
    <property type="project" value="TreeGrafter"/>
</dbReference>
<dbReference type="GO" id="GO:0003755">
    <property type="term" value="F:peptidyl-prolyl cis-trans isomerase activity"/>
    <property type="evidence" value="ECO:0007669"/>
    <property type="project" value="UniProtKB-UniRule"/>
</dbReference>
<feature type="domain" description="PPIase cyclophilin-type" evidence="5">
    <location>
        <begin position="66"/>
        <end position="230"/>
    </location>
</feature>
<dbReference type="EC" id="5.2.1.8" evidence="4"/>
<dbReference type="InterPro" id="IPR002130">
    <property type="entry name" value="Cyclophilin-type_PPIase_dom"/>
</dbReference>
<reference evidence="6" key="1">
    <citation type="submission" date="2014-11" db="EMBL/GenBank/DDBJ databases">
        <authorList>
            <person name="Otto D Thomas"/>
            <person name="Naeem Raeece"/>
        </authorList>
    </citation>
    <scope>NUCLEOTIDE SEQUENCE</scope>
</reference>
<dbReference type="Pfam" id="PF00160">
    <property type="entry name" value="Pro_isomerase"/>
    <property type="match status" value="1"/>
</dbReference>
<evidence type="ECO:0000256" key="1">
    <source>
        <dbReference type="ARBA" id="ARBA00000971"/>
    </source>
</evidence>
<evidence type="ECO:0000256" key="3">
    <source>
        <dbReference type="ARBA" id="ARBA00023235"/>
    </source>
</evidence>
<sequence>MSTKVFLDIDINGHRAAHQRARDFVEATDQRYGWTSKDLSKLGGSEKKRIPEMYEADHEWSQKGRIEVEPAKAERLVVELYDKDAPLCVENFVALCTGEKGKAKGSSKPLCYKGIKFHRVIKGFMAQGGDFVFENGTGGESIWGGKFKDEKGALKRRHDKRGILSMSNTGKNSNGSQFFITFCPRKDLDGKHCVFGEVVSGMEVLDMMEAAGTVGEGTPEVDIVIAECGKVET</sequence>
<comment type="catalytic activity">
    <reaction evidence="1 4">
        <text>[protein]-peptidylproline (omega=180) = [protein]-peptidylproline (omega=0)</text>
        <dbReference type="Rhea" id="RHEA:16237"/>
        <dbReference type="Rhea" id="RHEA-COMP:10747"/>
        <dbReference type="Rhea" id="RHEA-COMP:10748"/>
        <dbReference type="ChEBI" id="CHEBI:83833"/>
        <dbReference type="ChEBI" id="CHEBI:83834"/>
        <dbReference type="EC" id="5.2.1.8"/>
    </reaction>
</comment>
<proteinExistence type="inferred from homology"/>
<protein>
    <recommendedName>
        <fullName evidence="4">Peptidyl-prolyl cis-trans isomerase</fullName>
        <shortName evidence="4">PPIase</shortName>
        <ecNumber evidence="4">5.2.1.8</ecNumber>
    </recommendedName>
</protein>
<dbReference type="FunFam" id="2.40.100.10:FF:000025">
    <property type="entry name" value="Peptidyl-prolyl cis-trans isomerase CYP19-2"/>
    <property type="match status" value="1"/>
</dbReference>
<organism evidence="6">
    <name type="scientific">Chromera velia CCMP2878</name>
    <dbReference type="NCBI Taxonomy" id="1169474"/>
    <lineage>
        <taxon>Eukaryota</taxon>
        <taxon>Sar</taxon>
        <taxon>Alveolata</taxon>
        <taxon>Colpodellida</taxon>
        <taxon>Chromeraceae</taxon>
        <taxon>Chromera</taxon>
    </lineage>
</organism>
<evidence type="ECO:0000256" key="4">
    <source>
        <dbReference type="RuleBase" id="RU363019"/>
    </source>
</evidence>
<dbReference type="InterPro" id="IPR029000">
    <property type="entry name" value="Cyclophilin-like_dom_sf"/>
</dbReference>
<accession>A0A0G4G3V1</accession>
<dbReference type="PANTHER" id="PTHR11071:SF561">
    <property type="entry name" value="PEPTIDYL-PROLYL CIS-TRANS ISOMERASE D-RELATED"/>
    <property type="match status" value="1"/>
</dbReference>
<dbReference type="Gene3D" id="2.40.100.10">
    <property type="entry name" value="Cyclophilin-like"/>
    <property type="match status" value="1"/>
</dbReference>
<dbReference type="GO" id="GO:0006457">
    <property type="term" value="P:protein folding"/>
    <property type="evidence" value="ECO:0007669"/>
    <property type="project" value="TreeGrafter"/>
</dbReference>